<name>Q97K57_CLOAB</name>
<feature type="repeat" description="TPR" evidence="3">
    <location>
        <begin position="310"/>
        <end position="343"/>
    </location>
</feature>
<dbReference type="PANTHER" id="PTHR44943">
    <property type="entry name" value="CELLULOSE SYNTHASE OPERON PROTEIN C"/>
    <property type="match status" value="1"/>
</dbReference>
<dbReference type="PROSITE" id="PS50293">
    <property type="entry name" value="TPR_REGION"/>
    <property type="match status" value="1"/>
</dbReference>
<evidence type="ECO:0000313" key="5">
    <source>
        <dbReference type="Proteomes" id="UP000000814"/>
    </source>
</evidence>
<dbReference type="NCBIfam" id="NF047558">
    <property type="entry name" value="TPR_END_plus"/>
    <property type="match status" value="1"/>
</dbReference>
<gene>
    <name evidence="4" type="ordered locus">CA_C1063</name>
</gene>
<organism evidence="4 5">
    <name type="scientific">Clostridium acetobutylicum (strain ATCC 824 / DSM 792 / JCM 1419 / IAM 19013 / LMG 5710 / NBRC 13948 / NRRL B-527 / VKM B-1787 / 2291 / W)</name>
    <dbReference type="NCBI Taxonomy" id="272562"/>
    <lineage>
        <taxon>Bacteria</taxon>
        <taxon>Bacillati</taxon>
        <taxon>Bacillota</taxon>
        <taxon>Clostridia</taxon>
        <taxon>Eubacteriales</taxon>
        <taxon>Clostridiaceae</taxon>
        <taxon>Clostridium</taxon>
    </lineage>
</organism>
<dbReference type="HOGENOM" id="CLU_770976_0_0_9"/>
<dbReference type="InterPro" id="IPR011990">
    <property type="entry name" value="TPR-like_helical_dom_sf"/>
</dbReference>
<evidence type="ECO:0000256" key="2">
    <source>
        <dbReference type="ARBA" id="ARBA00022803"/>
    </source>
</evidence>
<keyword evidence="2 3" id="KW-0802">TPR repeat</keyword>
<dbReference type="SMART" id="SM00028">
    <property type="entry name" value="TPR"/>
    <property type="match status" value="6"/>
</dbReference>
<evidence type="ECO:0000256" key="3">
    <source>
        <dbReference type="PROSITE-ProRule" id="PRU00339"/>
    </source>
</evidence>
<proteinExistence type="predicted"/>
<dbReference type="InterPro" id="IPR051685">
    <property type="entry name" value="Ycf3/AcsC/BcsC/TPR_MFPF"/>
</dbReference>
<dbReference type="Gene3D" id="1.25.40.10">
    <property type="entry name" value="Tetratricopeptide repeat domain"/>
    <property type="match status" value="3"/>
</dbReference>
<dbReference type="eggNOG" id="COG0457">
    <property type="taxonomic scope" value="Bacteria"/>
</dbReference>
<dbReference type="PIR" id="C97031">
    <property type="entry name" value="C97031"/>
</dbReference>
<dbReference type="PATRIC" id="fig|272562.8.peg.1272"/>
<dbReference type="KEGG" id="cac:CA_C1063"/>
<evidence type="ECO:0000313" key="4">
    <source>
        <dbReference type="EMBL" id="AAK79038.1"/>
    </source>
</evidence>
<dbReference type="SUPFAM" id="SSF48452">
    <property type="entry name" value="TPR-like"/>
    <property type="match status" value="1"/>
</dbReference>
<dbReference type="GeneID" id="44997576"/>
<dbReference type="OrthoDB" id="2060095at2"/>
<dbReference type="RefSeq" id="WP_010964379.1">
    <property type="nucleotide sequence ID" value="NC_003030.1"/>
</dbReference>
<evidence type="ECO:0000256" key="1">
    <source>
        <dbReference type="ARBA" id="ARBA00022737"/>
    </source>
</evidence>
<dbReference type="Proteomes" id="UP000000814">
    <property type="component" value="Chromosome"/>
</dbReference>
<reference evidence="4 5" key="1">
    <citation type="journal article" date="2001" name="J. Bacteriol.">
        <title>Genome sequence and comparative analysis of the solvent-producing bacterium Clostridium acetobutylicum.</title>
        <authorList>
            <person name="Nolling J."/>
            <person name="Breton G."/>
            <person name="Omelchenko M.V."/>
            <person name="Makarova K.S."/>
            <person name="Zeng Q."/>
            <person name="Gibson R."/>
            <person name="Lee H.M."/>
            <person name="Dubois J."/>
            <person name="Qiu D."/>
            <person name="Hitti J."/>
            <person name="Wolf Y.I."/>
            <person name="Tatusov R.L."/>
            <person name="Sabathe F."/>
            <person name="Doucette-Stamm L."/>
            <person name="Soucaille P."/>
            <person name="Daly M.J."/>
            <person name="Bennett G.N."/>
            <person name="Koonin E.V."/>
            <person name="Smith D.R."/>
        </authorList>
    </citation>
    <scope>NUCLEOTIDE SEQUENCE [LARGE SCALE GENOMIC DNA]</scope>
    <source>
        <strain evidence="5">ATCC 824 / DSM 792 / JCM 1419 / LMG 5710 / VKM B-1787</strain>
    </source>
</reference>
<dbReference type="STRING" id="272562.CA_C1063"/>
<dbReference type="PROSITE" id="PS50005">
    <property type="entry name" value="TPR"/>
    <property type="match status" value="2"/>
</dbReference>
<dbReference type="InterPro" id="IPR019734">
    <property type="entry name" value="TPR_rpt"/>
</dbReference>
<dbReference type="PANTHER" id="PTHR44943:SF8">
    <property type="entry name" value="TPR REPEAT-CONTAINING PROTEIN MJ0263"/>
    <property type="match status" value="1"/>
</dbReference>
<sequence>MNSDGLRIRCEKDIDLKLRDVIIEFTRWLRSKYVFPIKVTVFIKNKYKSKSNDKERFSSSFVIPNKERGNPHIRIEVKNDMYDTIELREYVVYSIAYEVMIYMQWIKKLEFCDRDAEKQANKLVDLFIEERGDDLTVTNKEKKMLELADKKFNNKDFDKAISIYKEMIKNDYYYSGWVYSSIAYCYDCLENYNEALVYYDKALKNNKDSVIYMNKGFALQSLEKHKEAIENFDKSIKIKPSKEAYVFKADSQGRLKKFKQAIECCNEALKLDENYDIPYNMKGQFLYEIEEFKEAKKMFLKAISISADYADAYYNLALVYMKLDDFKLSIKYLNKAIKLDEEYRRYAEEEERAWRNYIK</sequence>
<dbReference type="AlphaFoldDB" id="Q97K57"/>
<dbReference type="Pfam" id="PF13181">
    <property type="entry name" value="TPR_8"/>
    <property type="match status" value="4"/>
</dbReference>
<dbReference type="EMBL" id="AE001437">
    <property type="protein sequence ID" value="AAK79038.1"/>
    <property type="molecule type" value="Genomic_DNA"/>
</dbReference>
<accession>Q97K57</accession>
<protein>
    <submittedName>
        <fullName evidence="4">TPR-repeat-containing protein</fullName>
    </submittedName>
</protein>
<keyword evidence="1" id="KW-0677">Repeat</keyword>
<dbReference type="Pfam" id="PF00515">
    <property type="entry name" value="TPR_1"/>
    <property type="match status" value="1"/>
</dbReference>
<feature type="repeat" description="TPR" evidence="3">
    <location>
        <begin position="209"/>
        <end position="242"/>
    </location>
</feature>
<keyword evidence="5" id="KW-1185">Reference proteome</keyword>